<accession>A0A2M7D6J0</accession>
<feature type="binding site" evidence="2">
    <location>
        <position position="87"/>
    </location>
    <ligand>
        <name>Fe cation</name>
        <dbReference type="ChEBI" id="CHEBI:24875"/>
    </ligand>
</feature>
<evidence type="ECO:0000313" key="4">
    <source>
        <dbReference type="Proteomes" id="UP000229247"/>
    </source>
</evidence>
<protein>
    <recommendedName>
        <fullName evidence="2">Peptide deformylase</fullName>
        <shortName evidence="2">PDF</shortName>
        <ecNumber evidence="2">3.5.1.88</ecNumber>
    </recommendedName>
    <alternativeName>
        <fullName evidence="2">Polypeptide deformylase</fullName>
    </alternativeName>
</protein>
<dbReference type="NCBIfam" id="NF001159">
    <property type="entry name" value="PRK00150.1-3"/>
    <property type="match status" value="1"/>
</dbReference>
<reference evidence="4" key="1">
    <citation type="submission" date="2017-09" db="EMBL/GenBank/DDBJ databases">
        <title>Depth-based differentiation of microbial function through sediment-hosted aquifers and enrichment of novel symbionts in the deep terrestrial subsurface.</title>
        <authorList>
            <person name="Probst A.J."/>
            <person name="Ladd B."/>
            <person name="Jarett J.K."/>
            <person name="Geller-Mcgrath D.E."/>
            <person name="Sieber C.M.K."/>
            <person name="Emerson J.B."/>
            <person name="Anantharaman K."/>
            <person name="Thomas B.C."/>
            <person name="Malmstrom R."/>
            <person name="Stieglmeier M."/>
            <person name="Klingl A."/>
            <person name="Woyke T."/>
            <person name="Ryan C.M."/>
            <person name="Banfield J.F."/>
        </authorList>
    </citation>
    <scope>NUCLEOTIDE SEQUENCE [LARGE SCALE GENOMIC DNA]</scope>
</reference>
<feature type="binding site" evidence="2">
    <location>
        <position position="129"/>
    </location>
    <ligand>
        <name>Fe cation</name>
        <dbReference type="ChEBI" id="CHEBI:24875"/>
    </ligand>
</feature>
<dbReference type="GO" id="GO:0006412">
    <property type="term" value="P:translation"/>
    <property type="evidence" value="ECO:0007669"/>
    <property type="project" value="UniProtKB-UniRule"/>
</dbReference>
<dbReference type="SUPFAM" id="SSF56420">
    <property type="entry name" value="Peptide deformylase"/>
    <property type="match status" value="1"/>
</dbReference>
<dbReference type="CDD" id="cd00487">
    <property type="entry name" value="Pep_deformylase"/>
    <property type="match status" value="1"/>
</dbReference>
<sequence>MILDIKIYPARVLIKKTKRVGEIDADTKKLIDDMVETLYVNKGAGLAANQVGASKQVIVADDGSGLLVLINPKITQKKGAAILVEGCLSFPGLEIEVKRPTKIEVEYKDKNGQHRKTKAQHLLARIICHEIDHLNGKTLLDKLSLFERLKVKRQLRKAAK</sequence>
<feature type="binding site" evidence="2">
    <location>
        <position position="133"/>
    </location>
    <ligand>
        <name>Fe cation</name>
        <dbReference type="ChEBI" id="CHEBI:24875"/>
    </ligand>
</feature>
<dbReference type="GO" id="GO:0042586">
    <property type="term" value="F:peptide deformylase activity"/>
    <property type="evidence" value="ECO:0007669"/>
    <property type="project" value="UniProtKB-UniRule"/>
</dbReference>
<evidence type="ECO:0000256" key="1">
    <source>
        <dbReference type="ARBA" id="ARBA00010759"/>
    </source>
</evidence>
<dbReference type="PRINTS" id="PR01576">
    <property type="entry name" value="PDEFORMYLASE"/>
</dbReference>
<dbReference type="AlphaFoldDB" id="A0A2M7D6J0"/>
<dbReference type="InterPro" id="IPR023635">
    <property type="entry name" value="Peptide_deformylase"/>
</dbReference>
<gene>
    <name evidence="2 3" type="primary">def</name>
    <name evidence="3" type="ORF">COS30_01090</name>
</gene>
<proteinExistence type="inferred from homology"/>
<comment type="cofactor">
    <cofactor evidence="2">
        <name>Fe(2+)</name>
        <dbReference type="ChEBI" id="CHEBI:29033"/>
    </cofactor>
    <text evidence="2">Binds 1 Fe(2+) ion.</text>
</comment>
<dbReference type="PANTHER" id="PTHR10458:SF22">
    <property type="entry name" value="PEPTIDE DEFORMYLASE"/>
    <property type="match status" value="1"/>
</dbReference>
<dbReference type="PIRSF" id="PIRSF004749">
    <property type="entry name" value="Pep_def"/>
    <property type="match status" value="1"/>
</dbReference>
<name>A0A2M7D6J0_9BACT</name>
<dbReference type="NCBIfam" id="TIGR00079">
    <property type="entry name" value="pept_deformyl"/>
    <property type="match status" value="1"/>
</dbReference>
<dbReference type="Pfam" id="PF01327">
    <property type="entry name" value="Pep_deformylase"/>
    <property type="match status" value="1"/>
</dbReference>
<organism evidence="3 4">
    <name type="scientific">Candidatus Portnoybacteria bacterium CG02_land_8_20_14_3_00_45_8</name>
    <dbReference type="NCBI Taxonomy" id="1974807"/>
    <lineage>
        <taxon>Bacteria</taxon>
        <taxon>Candidatus Portnoyibacteriota</taxon>
    </lineage>
</organism>
<dbReference type="Gene3D" id="3.90.45.10">
    <property type="entry name" value="Peptide deformylase"/>
    <property type="match status" value="1"/>
</dbReference>
<keyword evidence="2" id="KW-0408">Iron</keyword>
<comment type="similarity">
    <text evidence="1 2">Belongs to the polypeptide deformylase family.</text>
</comment>
<feature type="active site" evidence="2">
    <location>
        <position position="130"/>
    </location>
</feature>
<evidence type="ECO:0000313" key="3">
    <source>
        <dbReference type="EMBL" id="PIV38632.1"/>
    </source>
</evidence>
<keyword evidence="2" id="KW-0378">Hydrolase</keyword>
<dbReference type="PANTHER" id="PTHR10458">
    <property type="entry name" value="PEPTIDE DEFORMYLASE"/>
    <property type="match status" value="1"/>
</dbReference>
<comment type="caution">
    <text evidence="3">The sequence shown here is derived from an EMBL/GenBank/DDBJ whole genome shotgun (WGS) entry which is preliminary data.</text>
</comment>
<dbReference type="HAMAP" id="MF_00163">
    <property type="entry name" value="Pep_deformylase"/>
    <property type="match status" value="1"/>
</dbReference>
<dbReference type="GO" id="GO:0046872">
    <property type="term" value="F:metal ion binding"/>
    <property type="evidence" value="ECO:0007669"/>
    <property type="project" value="UniProtKB-KW"/>
</dbReference>
<comment type="function">
    <text evidence="2">Removes the formyl group from the N-terminal Met of newly synthesized proteins. Requires at least a dipeptide for an efficient rate of reaction. N-terminal L-methionine is a prerequisite for activity but the enzyme has broad specificity at other positions.</text>
</comment>
<keyword evidence="2" id="KW-0648">Protein biosynthesis</keyword>
<dbReference type="InterPro" id="IPR036821">
    <property type="entry name" value="Peptide_deformylase_sf"/>
</dbReference>
<comment type="catalytic activity">
    <reaction evidence="2">
        <text>N-terminal N-formyl-L-methionyl-[peptide] + H2O = N-terminal L-methionyl-[peptide] + formate</text>
        <dbReference type="Rhea" id="RHEA:24420"/>
        <dbReference type="Rhea" id="RHEA-COMP:10639"/>
        <dbReference type="Rhea" id="RHEA-COMP:10640"/>
        <dbReference type="ChEBI" id="CHEBI:15377"/>
        <dbReference type="ChEBI" id="CHEBI:15740"/>
        <dbReference type="ChEBI" id="CHEBI:49298"/>
        <dbReference type="ChEBI" id="CHEBI:64731"/>
        <dbReference type="EC" id="3.5.1.88"/>
    </reaction>
</comment>
<dbReference type="Proteomes" id="UP000229247">
    <property type="component" value="Unassembled WGS sequence"/>
</dbReference>
<keyword evidence="2" id="KW-0479">Metal-binding</keyword>
<dbReference type="EC" id="3.5.1.88" evidence="2"/>
<dbReference type="EMBL" id="PEUE01000028">
    <property type="protein sequence ID" value="PIV38632.1"/>
    <property type="molecule type" value="Genomic_DNA"/>
</dbReference>
<evidence type="ECO:0000256" key="2">
    <source>
        <dbReference type="HAMAP-Rule" id="MF_00163"/>
    </source>
</evidence>